<dbReference type="InParanoid" id="A0A0D0CDD8"/>
<dbReference type="STRING" id="930991.A0A0D0CDD8"/>
<reference evidence="2 3" key="1">
    <citation type="submission" date="2014-04" db="EMBL/GenBank/DDBJ databases">
        <authorList>
            <consortium name="DOE Joint Genome Institute"/>
            <person name="Kuo A."/>
            <person name="Kohler A."/>
            <person name="Jargeat P."/>
            <person name="Nagy L.G."/>
            <person name="Floudas D."/>
            <person name="Copeland A."/>
            <person name="Barry K.W."/>
            <person name="Cichocki N."/>
            <person name="Veneault-Fourrey C."/>
            <person name="LaButti K."/>
            <person name="Lindquist E.A."/>
            <person name="Lipzen A."/>
            <person name="Lundell T."/>
            <person name="Morin E."/>
            <person name="Murat C."/>
            <person name="Sun H."/>
            <person name="Tunlid A."/>
            <person name="Henrissat B."/>
            <person name="Grigoriev I.V."/>
            <person name="Hibbett D.S."/>
            <person name="Martin F."/>
            <person name="Nordberg H.P."/>
            <person name="Cantor M.N."/>
            <person name="Hua S.X."/>
        </authorList>
    </citation>
    <scope>NUCLEOTIDE SEQUENCE [LARGE SCALE GENOMIC DNA]</scope>
    <source>
        <strain evidence="2 3">Ve08.2h10</strain>
    </source>
</reference>
<name>A0A0D0CDD8_9AGAM</name>
<organism evidence="2 3">
    <name type="scientific">Paxillus rubicundulus Ve08.2h10</name>
    <dbReference type="NCBI Taxonomy" id="930991"/>
    <lineage>
        <taxon>Eukaryota</taxon>
        <taxon>Fungi</taxon>
        <taxon>Dikarya</taxon>
        <taxon>Basidiomycota</taxon>
        <taxon>Agaricomycotina</taxon>
        <taxon>Agaricomycetes</taxon>
        <taxon>Agaricomycetidae</taxon>
        <taxon>Boletales</taxon>
        <taxon>Paxilineae</taxon>
        <taxon>Paxillaceae</taxon>
        <taxon>Paxillus</taxon>
    </lineage>
</organism>
<reference evidence="3" key="2">
    <citation type="submission" date="2015-01" db="EMBL/GenBank/DDBJ databases">
        <title>Evolutionary Origins and Diversification of the Mycorrhizal Mutualists.</title>
        <authorList>
            <consortium name="DOE Joint Genome Institute"/>
            <consortium name="Mycorrhizal Genomics Consortium"/>
            <person name="Kohler A."/>
            <person name="Kuo A."/>
            <person name="Nagy L.G."/>
            <person name="Floudas D."/>
            <person name="Copeland A."/>
            <person name="Barry K.W."/>
            <person name="Cichocki N."/>
            <person name="Veneault-Fourrey C."/>
            <person name="LaButti K."/>
            <person name="Lindquist E.A."/>
            <person name="Lipzen A."/>
            <person name="Lundell T."/>
            <person name="Morin E."/>
            <person name="Murat C."/>
            <person name="Riley R."/>
            <person name="Ohm R."/>
            <person name="Sun H."/>
            <person name="Tunlid A."/>
            <person name="Henrissat B."/>
            <person name="Grigoriev I.V."/>
            <person name="Hibbett D.S."/>
            <person name="Martin F."/>
        </authorList>
    </citation>
    <scope>NUCLEOTIDE SEQUENCE [LARGE SCALE GENOMIC DNA]</scope>
    <source>
        <strain evidence="3">Ve08.2h10</strain>
    </source>
</reference>
<evidence type="ECO:0000313" key="2">
    <source>
        <dbReference type="EMBL" id="KIK80747.1"/>
    </source>
</evidence>
<dbReference type="HOGENOM" id="CLU_158819_0_0_1"/>
<evidence type="ECO:0000313" key="3">
    <source>
        <dbReference type="Proteomes" id="UP000054538"/>
    </source>
</evidence>
<sequence length="109" mass="12262">MNYNNYERAIVECYGIELKGWPSELLPVRNSGSLGGRAQVQGLLNALINKTCRWMKLTQDELTKRVTSNLSRHEAGEPIYKPRKKHTSRATVRSASTANIVSGEEVEED</sequence>
<dbReference type="EMBL" id="KN825945">
    <property type="protein sequence ID" value="KIK80747.1"/>
    <property type="molecule type" value="Genomic_DNA"/>
</dbReference>
<proteinExistence type="predicted"/>
<dbReference type="AlphaFoldDB" id="A0A0D0CDD8"/>
<accession>A0A0D0CDD8</accession>
<dbReference type="Proteomes" id="UP000054538">
    <property type="component" value="Unassembled WGS sequence"/>
</dbReference>
<evidence type="ECO:0000256" key="1">
    <source>
        <dbReference type="SAM" id="MobiDB-lite"/>
    </source>
</evidence>
<dbReference type="OrthoDB" id="3253416at2759"/>
<gene>
    <name evidence="2" type="ORF">PAXRUDRAFT_221833</name>
</gene>
<feature type="region of interest" description="Disordered" evidence="1">
    <location>
        <begin position="68"/>
        <end position="109"/>
    </location>
</feature>
<keyword evidence="3" id="KW-1185">Reference proteome</keyword>
<feature type="compositionally biased region" description="Polar residues" evidence="1">
    <location>
        <begin position="89"/>
        <end position="100"/>
    </location>
</feature>
<protein>
    <submittedName>
        <fullName evidence="2">Uncharacterized protein</fullName>
    </submittedName>
</protein>